<evidence type="ECO:0000313" key="1">
    <source>
        <dbReference type="EMBL" id="SHK07152.1"/>
    </source>
</evidence>
<sequence>MLHNYCTILSNDSLYKGLILYHSLKEHDDNFALYMICMQDNVKSILEAMKLDNVVITSLKDIESFDKALSSAKKTRNEKEYAWTIKSSIILYLFDKYPTLQHMIYIDADIEFFSSVEPIFEEFQDASIMLTRERFYIQDNEPWYIQYGQYNGGFMAFKRDDNGIEALYWLREKCINWCYNKVENQLYGDQKYTEDWLQRFKGVKISKNLGINTTAWYAHACFLEEKNSKIYINDNPIVFYHYNGLSMYNDSEFDLCVFINLPKKLINMIYIPYLKKLQDSSRLVASFDSSFYEKSIKPTSNQYIKNYYKLNTIPTMKKYNFCTLMGKDYLIKVLAMYNSIKKYEKDFHLWICCMDDYSMNVLKNMNLNNVTLIPVSNVEDAQLLSVKGQRSPSEYCWTIKSSWILYLLKTYGDIPSIIFLDGDLFFFSECSPIFNEFKDHSVLLCPQYDKEWVEEQFGKYQAGLIGFKNDSNALQCLSWWRERCLEWCSSEQGLQDRWGDQKYLDKLPELFKGIKINTHLGIDAAVWNAKNNINLDLSKVYIKDFELIAYHFCCLTIFNENEFDLWRWSNWFVDGKMVDFIYKPYIKALKDAMKELSSKSIDPGALIIPEYDKSRAANHYRFSE</sequence>
<accession>A0A1M6PGW6</accession>
<dbReference type="Gene3D" id="3.90.550.10">
    <property type="entry name" value="Spore Coat Polysaccharide Biosynthesis Protein SpsA, Chain A"/>
    <property type="match status" value="2"/>
</dbReference>
<evidence type="ECO:0000313" key="2">
    <source>
        <dbReference type="Proteomes" id="UP000184080"/>
    </source>
</evidence>
<dbReference type="InterPro" id="IPR029044">
    <property type="entry name" value="Nucleotide-diphossugar_trans"/>
</dbReference>
<reference evidence="1 2" key="1">
    <citation type="submission" date="2016-11" db="EMBL/GenBank/DDBJ databases">
        <authorList>
            <person name="Jaros S."/>
            <person name="Januszkiewicz K."/>
            <person name="Wedrychowicz H."/>
        </authorList>
    </citation>
    <scope>NUCLEOTIDE SEQUENCE [LARGE SCALE GENOMIC DNA]</scope>
    <source>
        <strain evidence="1 2">DSM 21864</strain>
    </source>
</reference>
<dbReference type="AlphaFoldDB" id="A0A1M6PGW6"/>
<keyword evidence="2" id="KW-1185">Reference proteome</keyword>
<gene>
    <name evidence="1" type="ORF">SAMN05444401_0518</name>
</gene>
<dbReference type="RefSeq" id="WP_073012882.1">
    <property type="nucleotide sequence ID" value="NZ_FQZO01000016.1"/>
</dbReference>
<dbReference type="Proteomes" id="UP000184080">
    <property type="component" value="Unassembled WGS sequence"/>
</dbReference>
<dbReference type="OrthoDB" id="186344at2"/>
<protein>
    <submittedName>
        <fullName evidence="1">Lipopolysaccharide biosynthesis protein, LPS:glycosyltransferase</fullName>
    </submittedName>
</protein>
<dbReference type="SUPFAM" id="SSF53448">
    <property type="entry name" value="Nucleotide-diphospho-sugar transferases"/>
    <property type="match status" value="2"/>
</dbReference>
<dbReference type="Pfam" id="PF01501">
    <property type="entry name" value="Glyco_transf_8"/>
    <property type="match status" value="1"/>
</dbReference>
<dbReference type="STRING" id="1121298.SAMN05444401_0518"/>
<proteinExistence type="predicted"/>
<name>A0A1M6PGW6_9CLOT</name>
<dbReference type="InterPro" id="IPR002495">
    <property type="entry name" value="Glyco_trans_8"/>
</dbReference>
<dbReference type="GO" id="GO:0016757">
    <property type="term" value="F:glycosyltransferase activity"/>
    <property type="evidence" value="ECO:0007669"/>
    <property type="project" value="InterPro"/>
</dbReference>
<dbReference type="EMBL" id="FQZO01000016">
    <property type="protein sequence ID" value="SHK07152.1"/>
    <property type="molecule type" value="Genomic_DNA"/>
</dbReference>
<organism evidence="1 2">
    <name type="scientific">Clostridium amylolyticum</name>
    <dbReference type="NCBI Taxonomy" id="1121298"/>
    <lineage>
        <taxon>Bacteria</taxon>
        <taxon>Bacillati</taxon>
        <taxon>Bacillota</taxon>
        <taxon>Clostridia</taxon>
        <taxon>Eubacteriales</taxon>
        <taxon>Clostridiaceae</taxon>
        <taxon>Clostridium</taxon>
    </lineage>
</organism>
<keyword evidence="1" id="KW-0808">Transferase</keyword>